<name>A0A5C0AUW6_9BURK</name>
<organism evidence="1 2">
    <name type="scientific">Pigmentiphaga aceris</name>
    <dbReference type="NCBI Taxonomy" id="1940612"/>
    <lineage>
        <taxon>Bacteria</taxon>
        <taxon>Pseudomonadati</taxon>
        <taxon>Pseudomonadota</taxon>
        <taxon>Betaproteobacteria</taxon>
        <taxon>Burkholderiales</taxon>
        <taxon>Alcaligenaceae</taxon>
        <taxon>Pigmentiphaga</taxon>
    </lineage>
</organism>
<dbReference type="AlphaFoldDB" id="A0A5C0AUW6"/>
<evidence type="ECO:0000313" key="2">
    <source>
        <dbReference type="Proteomes" id="UP000325161"/>
    </source>
</evidence>
<proteinExistence type="predicted"/>
<dbReference type="KEGG" id="pacr:FXN63_10515"/>
<dbReference type="EMBL" id="CP043046">
    <property type="protein sequence ID" value="QEI06222.1"/>
    <property type="molecule type" value="Genomic_DNA"/>
</dbReference>
<accession>A0A5C0AUW6</accession>
<evidence type="ECO:0000313" key="1">
    <source>
        <dbReference type="EMBL" id="QEI06222.1"/>
    </source>
</evidence>
<gene>
    <name evidence="1" type="ORF">FXN63_10515</name>
</gene>
<dbReference type="OrthoDB" id="9869544at2"/>
<sequence length="81" mass="9068">MSEKYQFEHTNIGPISAKNITAIITGKFRAKSVDQSGNPSDYEEIIQLIFPNGAVEELPASEENRKYAAALTKDKLNRLKQ</sequence>
<dbReference type="Proteomes" id="UP000325161">
    <property type="component" value="Chromosome"/>
</dbReference>
<keyword evidence="2" id="KW-1185">Reference proteome</keyword>
<dbReference type="RefSeq" id="WP_148814610.1">
    <property type="nucleotide sequence ID" value="NZ_CP043046.1"/>
</dbReference>
<reference evidence="1 2" key="1">
    <citation type="submission" date="2019-08" db="EMBL/GenBank/DDBJ databases">
        <title>Amphibian skin-associated Pigmentiphaga: genome sequence and occurrence across geography and hosts.</title>
        <authorList>
            <person name="Bletz M.C."/>
            <person name="Bunk B."/>
            <person name="Sproeer C."/>
            <person name="Biwer P."/>
            <person name="Reiter S."/>
            <person name="Rabemananjara F.C.E."/>
            <person name="Schulz S."/>
            <person name="Overmann J."/>
            <person name="Vences M."/>
        </authorList>
    </citation>
    <scope>NUCLEOTIDE SEQUENCE [LARGE SCALE GENOMIC DNA]</scope>
    <source>
        <strain evidence="1 2">Mada1488</strain>
    </source>
</reference>
<protein>
    <submittedName>
        <fullName evidence="1">Uncharacterized protein</fullName>
    </submittedName>
</protein>